<dbReference type="STRING" id="930992.A0A0D0AEU9"/>
<dbReference type="HOGENOM" id="CLU_829432_0_0_1"/>
<feature type="region of interest" description="Disordered" evidence="1">
    <location>
        <begin position="1"/>
        <end position="22"/>
    </location>
</feature>
<dbReference type="AlphaFoldDB" id="A0A0D0AEU9"/>
<keyword evidence="3" id="KW-1185">Reference proteome</keyword>
<name>A0A0D0AEU9_9AGAM</name>
<dbReference type="EMBL" id="KN836126">
    <property type="protein sequence ID" value="KIK32752.1"/>
    <property type="molecule type" value="Genomic_DNA"/>
</dbReference>
<dbReference type="OrthoDB" id="3249298at2759"/>
<organism evidence="2 3">
    <name type="scientific">Suillus luteus UH-Slu-Lm8-n1</name>
    <dbReference type="NCBI Taxonomy" id="930992"/>
    <lineage>
        <taxon>Eukaryota</taxon>
        <taxon>Fungi</taxon>
        <taxon>Dikarya</taxon>
        <taxon>Basidiomycota</taxon>
        <taxon>Agaricomycotina</taxon>
        <taxon>Agaricomycetes</taxon>
        <taxon>Agaricomycetidae</taxon>
        <taxon>Boletales</taxon>
        <taxon>Suillineae</taxon>
        <taxon>Suillaceae</taxon>
        <taxon>Suillus</taxon>
    </lineage>
</organism>
<gene>
    <name evidence="2" type="ORF">CY34DRAFT_18827</name>
</gene>
<reference evidence="3" key="2">
    <citation type="submission" date="2015-01" db="EMBL/GenBank/DDBJ databases">
        <title>Evolutionary Origins and Diversification of the Mycorrhizal Mutualists.</title>
        <authorList>
            <consortium name="DOE Joint Genome Institute"/>
            <consortium name="Mycorrhizal Genomics Consortium"/>
            <person name="Kohler A."/>
            <person name="Kuo A."/>
            <person name="Nagy L.G."/>
            <person name="Floudas D."/>
            <person name="Copeland A."/>
            <person name="Barry K.W."/>
            <person name="Cichocki N."/>
            <person name="Veneault-Fourrey C."/>
            <person name="LaButti K."/>
            <person name="Lindquist E.A."/>
            <person name="Lipzen A."/>
            <person name="Lundell T."/>
            <person name="Morin E."/>
            <person name="Murat C."/>
            <person name="Riley R."/>
            <person name="Ohm R."/>
            <person name="Sun H."/>
            <person name="Tunlid A."/>
            <person name="Henrissat B."/>
            <person name="Grigoriev I.V."/>
            <person name="Hibbett D.S."/>
            <person name="Martin F."/>
        </authorList>
    </citation>
    <scope>NUCLEOTIDE SEQUENCE [LARGE SCALE GENOMIC DNA]</scope>
    <source>
        <strain evidence="3">UH-Slu-Lm8-n1</strain>
    </source>
</reference>
<sequence>MGRPRGGRNETKRAKRYKQWGEKKDPERFKAILKDTQHIYKITKFPADFLAIKRSGKTVRQIVRRKYRATSTPQQLDTLPLFGKILLPLDHLPADSIPDDIPPYLIMRFEKFITPAQQKGLRVRWDRLLVSKPSHLLKQDKNRSATDAFHFGTWEVTGSEPRITMETEAQSPEAIEAIDDLLRFIKTYIAPKIASVFKDHAPNQWDEILKANERVQNILGHKFQARPSLNMGGPFFTIAAKEAGSGVIHIDWNDDRAVYAFVFAVGDWEGGEFCVPQLGIKIPVRPGQVLAVLARVLAHFSAPVTSGRRIVFTCFTDRLLFRHRPTDDTPVVVVA</sequence>
<reference evidence="2 3" key="1">
    <citation type="submission" date="2014-04" db="EMBL/GenBank/DDBJ databases">
        <authorList>
            <consortium name="DOE Joint Genome Institute"/>
            <person name="Kuo A."/>
            <person name="Ruytinx J."/>
            <person name="Rineau F."/>
            <person name="Colpaert J."/>
            <person name="Kohler A."/>
            <person name="Nagy L.G."/>
            <person name="Floudas D."/>
            <person name="Copeland A."/>
            <person name="Barry K.W."/>
            <person name="Cichocki N."/>
            <person name="Veneault-Fourrey C."/>
            <person name="LaButti K."/>
            <person name="Lindquist E.A."/>
            <person name="Lipzen A."/>
            <person name="Lundell T."/>
            <person name="Morin E."/>
            <person name="Murat C."/>
            <person name="Sun H."/>
            <person name="Tunlid A."/>
            <person name="Henrissat B."/>
            <person name="Grigoriev I.V."/>
            <person name="Hibbett D.S."/>
            <person name="Martin F."/>
            <person name="Nordberg H.P."/>
            <person name="Cantor M.N."/>
            <person name="Hua S.X."/>
        </authorList>
    </citation>
    <scope>NUCLEOTIDE SEQUENCE [LARGE SCALE GENOMIC DNA]</scope>
    <source>
        <strain evidence="2 3">UH-Slu-Lm8-n1</strain>
    </source>
</reference>
<evidence type="ECO:0000313" key="3">
    <source>
        <dbReference type="Proteomes" id="UP000054485"/>
    </source>
</evidence>
<protein>
    <submittedName>
        <fullName evidence="2">Uncharacterized protein</fullName>
    </submittedName>
</protein>
<dbReference type="InParanoid" id="A0A0D0AEU9"/>
<accession>A0A0D0AEU9</accession>
<dbReference type="Proteomes" id="UP000054485">
    <property type="component" value="Unassembled WGS sequence"/>
</dbReference>
<evidence type="ECO:0000313" key="2">
    <source>
        <dbReference type="EMBL" id="KIK32752.1"/>
    </source>
</evidence>
<proteinExistence type="predicted"/>
<dbReference type="Gene3D" id="3.60.130.30">
    <property type="match status" value="1"/>
</dbReference>
<evidence type="ECO:0000256" key="1">
    <source>
        <dbReference type="SAM" id="MobiDB-lite"/>
    </source>
</evidence>